<reference evidence="2" key="1">
    <citation type="submission" date="2021-01" db="UniProtKB">
        <authorList>
            <consortium name="EnsemblMetazoa"/>
        </authorList>
    </citation>
    <scope>IDENTIFICATION</scope>
</reference>
<evidence type="ECO:0000313" key="2">
    <source>
        <dbReference type="EnsemblMetazoa" id="XP_022664183"/>
    </source>
</evidence>
<dbReference type="AlphaFoldDB" id="A0A7M7KB12"/>
<name>A0A7M7KB12_VARDE</name>
<evidence type="ECO:0000256" key="1">
    <source>
        <dbReference type="SAM" id="MobiDB-lite"/>
    </source>
</evidence>
<dbReference type="KEGG" id="vde:111251664"/>
<protein>
    <submittedName>
        <fullName evidence="2">Uncharacterized protein</fullName>
    </submittedName>
</protein>
<feature type="region of interest" description="Disordered" evidence="1">
    <location>
        <begin position="549"/>
        <end position="580"/>
    </location>
</feature>
<dbReference type="InParanoid" id="A0A7M7KB12"/>
<proteinExistence type="predicted"/>
<evidence type="ECO:0000313" key="3">
    <source>
        <dbReference type="Proteomes" id="UP000594260"/>
    </source>
</evidence>
<dbReference type="RefSeq" id="XP_022664183.1">
    <property type="nucleotide sequence ID" value="XM_022808448.1"/>
</dbReference>
<dbReference type="EnsemblMetazoa" id="XM_022808448">
    <property type="protein sequence ID" value="XP_022664183"/>
    <property type="gene ID" value="LOC111251664"/>
</dbReference>
<dbReference type="GeneID" id="111251664"/>
<accession>A0A7M7KB12</accession>
<keyword evidence="3" id="KW-1185">Reference proteome</keyword>
<sequence length="580" mass="65708">MSRNKAKDTDGRATEMRYSDDCEDEPGIHILRLRRIILELSTCTRRRTLTVYKHLGPSQQFGQKAWTERKSSSSLRYVRKNVVHNFVNHRHYYGKPKSLDPATYFSEGMLRNHVGVDRRSSLPRTQPNGASIITNREQGISALLRGKIFFDEALIVHENLAFNTITVTPHTPISIMNNYQDTFVQGRHRSRLSVTGQMEMFHEPNIPLTGPLHNVNAPSLHNQVSLFTAGPLKAVESSAVAPMESPPAYNTFTIDKWAKTPAAVRLNPRWLSKIDVDNSLMNDFMKKLQRGKVVPNNLKSLGVEPQSEQSIENTFPVYVPHLSYLQCVGSLLLPQALDAKKTRKYFYFIPHKAHLKYRVITPKELITRVPFASRRYRRFEMNNSLLKFIGGDRSEPKVMSISLRHQGRPANFIKGGLAHGSMGLINPYNKFVHRQPATDLAVSQTHSVPQVRVSSPLFHSFSSFSNTNDPSAKMKFRELVVPYPGTPSYLPPSIAYHVRPNQSFHFNQPLHKIVTFNKQVPSNMLNYDLLPTGGRLAPLTRRQLVFGKGMAESGPTSNDVHPPSFYPAPLEHLSPDIVQH</sequence>
<dbReference type="Proteomes" id="UP000594260">
    <property type="component" value="Unplaced"/>
</dbReference>
<organism evidence="2 3">
    <name type="scientific">Varroa destructor</name>
    <name type="common">Honeybee mite</name>
    <dbReference type="NCBI Taxonomy" id="109461"/>
    <lineage>
        <taxon>Eukaryota</taxon>
        <taxon>Metazoa</taxon>
        <taxon>Ecdysozoa</taxon>
        <taxon>Arthropoda</taxon>
        <taxon>Chelicerata</taxon>
        <taxon>Arachnida</taxon>
        <taxon>Acari</taxon>
        <taxon>Parasitiformes</taxon>
        <taxon>Mesostigmata</taxon>
        <taxon>Gamasina</taxon>
        <taxon>Dermanyssoidea</taxon>
        <taxon>Varroidae</taxon>
        <taxon>Varroa</taxon>
    </lineage>
</organism>